<keyword evidence="8 13" id="KW-0238">DNA-binding</keyword>
<keyword evidence="4 13" id="KW-0227">DNA damage</keyword>
<dbReference type="GO" id="GO:0000716">
    <property type="term" value="P:transcription-coupled nucleotide-excision repair, DNA damage recognition"/>
    <property type="evidence" value="ECO:0007669"/>
    <property type="project" value="UniProtKB-UniRule"/>
</dbReference>
<evidence type="ECO:0000259" key="16">
    <source>
        <dbReference type="PROSITE" id="PS50977"/>
    </source>
</evidence>
<evidence type="ECO:0000256" key="3">
    <source>
        <dbReference type="ARBA" id="ARBA00022741"/>
    </source>
</evidence>
<organism evidence="19 20">
    <name type="scientific">Nocardia cyriacigeorgica (strain GUH-2)</name>
    <dbReference type="NCBI Taxonomy" id="1127134"/>
    <lineage>
        <taxon>Bacteria</taxon>
        <taxon>Bacillati</taxon>
        <taxon>Actinomycetota</taxon>
        <taxon>Actinomycetes</taxon>
        <taxon>Mycobacteriales</taxon>
        <taxon>Nocardiaceae</taxon>
        <taxon>Nocardia</taxon>
    </lineage>
</organism>
<dbReference type="eggNOG" id="COG1197">
    <property type="taxonomic scope" value="Bacteria"/>
</dbReference>
<dbReference type="InterPro" id="IPR041471">
    <property type="entry name" value="UvrB_inter"/>
</dbReference>
<dbReference type="GO" id="GO:0006355">
    <property type="term" value="P:regulation of DNA-templated transcription"/>
    <property type="evidence" value="ECO:0007669"/>
    <property type="project" value="UniProtKB-UniRule"/>
</dbReference>
<dbReference type="FunFam" id="3.40.50.300:FF:000300">
    <property type="entry name" value="Transcription-repair-coupling factor"/>
    <property type="match status" value="1"/>
</dbReference>
<dbReference type="InterPro" id="IPR036271">
    <property type="entry name" value="Tet_transcr_reg_TetR-rel_C_sf"/>
</dbReference>
<dbReference type="SMART" id="SM00982">
    <property type="entry name" value="TRCF"/>
    <property type="match status" value="1"/>
</dbReference>
<evidence type="ECO:0000256" key="15">
    <source>
        <dbReference type="SAM" id="MobiDB-lite"/>
    </source>
</evidence>
<evidence type="ECO:0000256" key="10">
    <source>
        <dbReference type="ARBA" id="ARBA00061104"/>
    </source>
</evidence>
<dbReference type="HAMAP" id="MF_00969">
    <property type="entry name" value="TRCF"/>
    <property type="match status" value="1"/>
</dbReference>
<comment type="similarity">
    <text evidence="10 13">In the N-terminal section; belongs to the UvrB family.</text>
</comment>
<proteinExistence type="inferred from homology"/>
<keyword evidence="9 13" id="KW-0234">DNA repair</keyword>
<comment type="subcellular location">
    <subcellularLocation>
        <location evidence="1 13">Cytoplasm</location>
    </subcellularLocation>
</comment>
<dbReference type="Pfam" id="PF00440">
    <property type="entry name" value="TetR_N"/>
    <property type="match status" value="1"/>
</dbReference>
<dbReference type="STRING" id="1127134.NOCYR_4665"/>
<gene>
    <name evidence="13" type="primary">mfd</name>
    <name evidence="19" type="ordered locus">NOCYR_4665</name>
</gene>
<evidence type="ECO:0000313" key="19">
    <source>
        <dbReference type="EMBL" id="CCF65420.1"/>
    </source>
</evidence>
<dbReference type="GO" id="GO:0003678">
    <property type="term" value="F:DNA helicase activity"/>
    <property type="evidence" value="ECO:0007669"/>
    <property type="project" value="TreeGrafter"/>
</dbReference>
<evidence type="ECO:0000256" key="6">
    <source>
        <dbReference type="ARBA" id="ARBA00022806"/>
    </source>
</evidence>
<keyword evidence="5 13" id="KW-0378">Hydrolase</keyword>
<comment type="function">
    <text evidence="13">Couples transcription and DNA repair by recognizing RNA polymerase (RNAP) stalled at DNA lesions. Mediates ATP-dependent release of RNAP and its truncated transcript from the DNA, and recruitment of nucleotide excision repair machinery to the damaged site.</text>
</comment>
<dbReference type="InterPro" id="IPR001647">
    <property type="entry name" value="HTH_TetR"/>
</dbReference>
<keyword evidence="2 13" id="KW-0963">Cytoplasm</keyword>
<dbReference type="GO" id="GO:0005524">
    <property type="term" value="F:ATP binding"/>
    <property type="evidence" value="ECO:0007669"/>
    <property type="project" value="UniProtKB-UniRule"/>
</dbReference>
<dbReference type="Pfam" id="PF00270">
    <property type="entry name" value="DEAD"/>
    <property type="match status" value="1"/>
</dbReference>
<evidence type="ECO:0000256" key="4">
    <source>
        <dbReference type="ARBA" id="ARBA00022763"/>
    </source>
</evidence>
<dbReference type="FunFam" id="3.40.50.300:FF:000546">
    <property type="entry name" value="Transcription-repair-coupling factor"/>
    <property type="match status" value="1"/>
</dbReference>
<evidence type="ECO:0000256" key="12">
    <source>
        <dbReference type="ARBA" id="ARBA00070128"/>
    </source>
</evidence>
<dbReference type="Pfam" id="PF02559">
    <property type="entry name" value="CarD_TRCF_RID"/>
    <property type="match status" value="1"/>
</dbReference>
<dbReference type="Pfam" id="PF17757">
    <property type="entry name" value="UvrB_inter"/>
    <property type="match status" value="1"/>
</dbReference>
<dbReference type="Pfam" id="PF00271">
    <property type="entry name" value="Helicase_C"/>
    <property type="match status" value="1"/>
</dbReference>
<comment type="similarity">
    <text evidence="11 13">In the C-terminal section; belongs to the helicase family. RecG subfamily.</text>
</comment>
<dbReference type="Gene3D" id="2.40.10.170">
    <property type="match status" value="1"/>
</dbReference>
<dbReference type="Gene3D" id="1.10.357.10">
    <property type="entry name" value="Tetracycline Repressor, domain 2"/>
    <property type="match status" value="1"/>
</dbReference>
<dbReference type="InterPro" id="IPR047112">
    <property type="entry name" value="RecG/Mfd"/>
</dbReference>
<evidence type="ECO:0000313" key="20">
    <source>
        <dbReference type="Proteomes" id="UP000008190"/>
    </source>
</evidence>
<evidence type="ECO:0000259" key="18">
    <source>
        <dbReference type="PROSITE" id="PS51194"/>
    </source>
</evidence>
<dbReference type="PANTHER" id="PTHR47964:SF1">
    <property type="entry name" value="ATP-DEPENDENT DNA HELICASE HOMOLOG RECG, CHLOROPLASTIC"/>
    <property type="match status" value="1"/>
</dbReference>
<dbReference type="GO" id="GO:0016787">
    <property type="term" value="F:hydrolase activity"/>
    <property type="evidence" value="ECO:0007669"/>
    <property type="project" value="UniProtKB-KW"/>
</dbReference>
<dbReference type="NCBIfam" id="TIGR00580">
    <property type="entry name" value="mfd"/>
    <property type="match status" value="1"/>
</dbReference>
<keyword evidence="7 13" id="KW-0067">ATP-binding</keyword>
<dbReference type="InterPro" id="IPR014001">
    <property type="entry name" value="Helicase_ATP-bd"/>
</dbReference>
<dbReference type="SMART" id="SM01058">
    <property type="entry name" value="CarD_TRCF"/>
    <property type="match status" value="1"/>
</dbReference>
<dbReference type="PRINTS" id="PR00455">
    <property type="entry name" value="HTHTETR"/>
</dbReference>
<dbReference type="EMBL" id="FO082843">
    <property type="protein sequence ID" value="CCF65420.1"/>
    <property type="molecule type" value="Genomic_DNA"/>
</dbReference>
<dbReference type="SUPFAM" id="SSF52540">
    <property type="entry name" value="P-loop containing nucleoside triphosphate hydrolases"/>
    <property type="match status" value="4"/>
</dbReference>
<evidence type="ECO:0000256" key="14">
    <source>
        <dbReference type="PROSITE-ProRule" id="PRU00335"/>
    </source>
</evidence>
<dbReference type="InterPro" id="IPR027417">
    <property type="entry name" value="P-loop_NTPase"/>
</dbReference>
<evidence type="ECO:0000256" key="2">
    <source>
        <dbReference type="ARBA" id="ARBA00022490"/>
    </source>
</evidence>
<dbReference type="RefSeq" id="WP_014352871.1">
    <property type="nucleotide sequence ID" value="NC_016887.1"/>
</dbReference>
<dbReference type="SUPFAM" id="SSF48498">
    <property type="entry name" value="Tetracyclin repressor-like, C-terminal domain"/>
    <property type="match status" value="1"/>
</dbReference>
<evidence type="ECO:0000256" key="5">
    <source>
        <dbReference type="ARBA" id="ARBA00022801"/>
    </source>
</evidence>
<feature type="region of interest" description="Disordered" evidence="15">
    <location>
        <begin position="220"/>
        <end position="244"/>
    </location>
</feature>
<dbReference type="Gene3D" id="3.90.1150.50">
    <property type="entry name" value="Transcription-repair-coupling factor, D7 domain"/>
    <property type="match status" value="1"/>
</dbReference>
<dbReference type="SUPFAM" id="SSF143517">
    <property type="entry name" value="TRCF domain-like"/>
    <property type="match status" value="1"/>
</dbReference>
<evidence type="ECO:0000256" key="1">
    <source>
        <dbReference type="ARBA" id="ARBA00004496"/>
    </source>
</evidence>
<dbReference type="Proteomes" id="UP000008190">
    <property type="component" value="Chromosome"/>
</dbReference>
<dbReference type="SMART" id="SM00490">
    <property type="entry name" value="HELICc"/>
    <property type="match status" value="1"/>
</dbReference>
<dbReference type="GO" id="GO:0005737">
    <property type="term" value="C:cytoplasm"/>
    <property type="evidence" value="ECO:0007669"/>
    <property type="project" value="UniProtKB-SubCell"/>
</dbReference>
<evidence type="ECO:0000256" key="13">
    <source>
        <dbReference type="HAMAP-Rule" id="MF_00969"/>
    </source>
</evidence>
<dbReference type="EC" id="3.6.4.-" evidence="13"/>
<protein>
    <recommendedName>
        <fullName evidence="12 13">Transcription-repair-coupling factor</fullName>
        <shortName evidence="13">TRCF</shortName>
        <ecNumber evidence="13">3.6.4.-</ecNumber>
    </recommendedName>
</protein>
<dbReference type="InterPro" id="IPR005118">
    <property type="entry name" value="TRCF_C"/>
</dbReference>
<evidence type="ECO:0000256" key="11">
    <source>
        <dbReference type="ARBA" id="ARBA00061399"/>
    </source>
</evidence>
<dbReference type="SUPFAM" id="SSF141259">
    <property type="entry name" value="CarD-like"/>
    <property type="match status" value="1"/>
</dbReference>
<dbReference type="PROSITE" id="PS51194">
    <property type="entry name" value="HELICASE_CTER"/>
    <property type="match status" value="1"/>
</dbReference>
<dbReference type="CDD" id="cd17991">
    <property type="entry name" value="DEXHc_TRCF"/>
    <property type="match status" value="1"/>
</dbReference>
<dbReference type="InterPro" id="IPR003711">
    <property type="entry name" value="CarD-like/TRCF_RID"/>
</dbReference>
<dbReference type="SUPFAM" id="SSF46689">
    <property type="entry name" value="Homeodomain-like"/>
    <property type="match status" value="1"/>
</dbReference>
<keyword evidence="20" id="KW-1185">Reference proteome</keyword>
<name>H6QZQ8_NOCCG</name>
<dbReference type="InterPro" id="IPR004576">
    <property type="entry name" value="Mfd"/>
</dbReference>
<feature type="compositionally biased region" description="Basic and acidic residues" evidence="15">
    <location>
        <begin position="230"/>
        <end position="241"/>
    </location>
</feature>
<dbReference type="PROSITE" id="PS51192">
    <property type="entry name" value="HELICASE_ATP_BIND_1"/>
    <property type="match status" value="1"/>
</dbReference>
<dbReference type="PROSITE" id="PS50977">
    <property type="entry name" value="HTH_TETR_2"/>
    <property type="match status" value="1"/>
</dbReference>
<dbReference type="KEGG" id="ncy:NOCYR_4665"/>
<dbReference type="HOGENOM" id="CLU_005122_2_0_11"/>
<keyword evidence="3 13" id="KW-0547">Nucleotide-binding</keyword>
<feature type="DNA-binding region" description="H-T-H motif" evidence="14">
    <location>
        <begin position="31"/>
        <end position="50"/>
    </location>
</feature>
<feature type="domain" description="Helicase ATP-binding" evidence="17">
    <location>
        <begin position="905"/>
        <end position="1066"/>
    </location>
</feature>
<dbReference type="Gene3D" id="3.40.50.300">
    <property type="entry name" value="P-loop containing nucleotide triphosphate hydrolases"/>
    <property type="match status" value="2"/>
</dbReference>
<dbReference type="InterPro" id="IPR036101">
    <property type="entry name" value="CarD-like/TRCF_RID_sf"/>
</dbReference>
<dbReference type="InterPro" id="IPR037235">
    <property type="entry name" value="TRCF-like_C_D7"/>
</dbReference>
<reference evidence="19 20" key="1">
    <citation type="journal article" date="2012" name="J. Bacteriol.">
        <title>Genome sequence of the human- and animal-pathogenic strain Nocardia cyriacigeorgica GUH-2.</title>
        <authorList>
            <person name="Zoropogui A."/>
            <person name="Pujic P."/>
            <person name="Normand P."/>
            <person name="Barbe V."/>
            <person name="Beaman B."/>
            <person name="Beaman L."/>
            <person name="Boiron P."/>
            <person name="Colinon C."/>
            <person name="Deredjian A."/>
            <person name="Graindorge A."/>
            <person name="Mangenot S."/>
            <person name="Nazaret S."/>
            <person name="Neto M."/>
            <person name="Petit S."/>
            <person name="Roche D."/>
            <person name="Vallenet D."/>
            <person name="Rodriguez-Nava V."/>
            <person name="Richard Y."/>
            <person name="Cournoyer B."/>
            <person name="Blaha D."/>
        </authorList>
    </citation>
    <scope>NUCLEOTIDE SEQUENCE [LARGE SCALE GENOMIC DNA]</scope>
    <source>
        <strain evidence="19 20">GUH-2</strain>
    </source>
</reference>
<dbReference type="PROSITE" id="PS01081">
    <property type="entry name" value="HTH_TETR_1"/>
    <property type="match status" value="1"/>
</dbReference>
<evidence type="ECO:0000256" key="7">
    <source>
        <dbReference type="ARBA" id="ARBA00022840"/>
    </source>
</evidence>
<accession>H6QZQ8</accession>
<dbReference type="InterPro" id="IPR009057">
    <property type="entry name" value="Homeodomain-like_sf"/>
</dbReference>
<dbReference type="InterPro" id="IPR011545">
    <property type="entry name" value="DEAD/DEAH_box_helicase_dom"/>
</dbReference>
<keyword evidence="6" id="KW-0347">Helicase</keyword>
<dbReference type="Gene3D" id="3.40.50.11180">
    <property type="match status" value="1"/>
</dbReference>
<dbReference type="SMART" id="SM00487">
    <property type="entry name" value="DEXDc"/>
    <property type="match status" value="1"/>
</dbReference>
<evidence type="ECO:0000256" key="8">
    <source>
        <dbReference type="ARBA" id="ARBA00023125"/>
    </source>
</evidence>
<feature type="domain" description="HTH tetR-type" evidence="16">
    <location>
        <begin position="8"/>
        <end position="68"/>
    </location>
</feature>
<evidence type="ECO:0000259" key="17">
    <source>
        <dbReference type="PROSITE" id="PS51192"/>
    </source>
</evidence>
<dbReference type="InterPro" id="IPR023772">
    <property type="entry name" value="DNA-bd_HTH_TetR-type_CS"/>
</dbReference>
<evidence type="ECO:0000256" key="9">
    <source>
        <dbReference type="ARBA" id="ARBA00023204"/>
    </source>
</evidence>
<dbReference type="Gene3D" id="3.30.2060.10">
    <property type="entry name" value="Penicillin-binding protein 1b domain"/>
    <property type="match status" value="1"/>
</dbReference>
<feature type="domain" description="Helicase C-terminal" evidence="18">
    <location>
        <begin position="1084"/>
        <end position="1241"/>
    </location>
</feature>
<dbReference type="PANTHER" id="PTHR47964">
    <property type="entry name" value="ATP-DEPENDENT DNA HELICASE HOMOLOG RECG, CHLOROPLASTIC"/>
    <property type="match status" value="1"/>
</dbReference>
<dbReference type="Pfam" id="PF03461">
    <property type="entry name" value="TRCF"/>
    <property type="match status" value="1"/>
</dbReference>
<dbReference type="GO" id="GO:0003684">
    <property type="term" value="F:damaged DNA binding"/>
    <property type="evidence" value="ECO:0007669"/>
    <property type="project" value="InterPro"/>
</dbReference>
<dbReference type="CDD" id="cd18810">
    <property type="entry name" value="SF2_C_TRCF"/>
    <property type="match status" value="1"/>
</dbReference>
<sequence>MARQARAEITRDSVLAGAADVFLRLGYANASLSEIIAQSNVTKGALYFHFGSKEELARAVVDQGNERLVSSCQGFFDPRVPALEACIGITYVVADLSMNDPMVGAMLKLTHQIGDYRGAAGDNIAKSWGDTYRLLAERAIAQGDLMPDLDPETIGLLLHGVTTGVHIVAVGTEAIDQMATRMERAWYFLLPAIVPPGEALLLPRVRRPSPAPLRAVILRTGAQPGGPQGGREHAATEERQNGRAGRFARSLQELSMSAPRPPLAGLAAAAGADIALRTVSDLVGTSQVELVAPAAARAFVAGTVATSKPVVVVTATGREADDLTVELTEILGEAVAQFPSWETLPHERLSPGADTVGRRLAVLRRLAHPEDPVFPEPLRVVVTTVRSLMQPMASGLGDIEPIVLRVGTETDFDELLTRLVEFAYTRVDMVGKRGEFAVRGGILDVFPPTADHPVRVEMWGDEVSELRPFSVADQRSLPELSIDVVVAPPCRELLLTEAVRDRAAEVAAANSADAALVEMLEKLAQGIPVDGMEALLPVLRPGALSLLTEELPEGTHLLLCDPEKIRTRAADLMRTGAEFLEASWTAASFGGDAPLGAHGLDLAASAYRSLPEIHDSATEHDLPWWTLSPLTSGDSSEVVLPVQAAPAARGSDELVATIFASLRAHVTTGGRAVVVVAGHGTAQRVLERLADADVPAAALDPGAEPETGVVGVLCGSLHDGVVFEDAGLVVVAESDLTGNRVTAPTEGKRLPAKRRNQVDPLALNAGDMVVHDQHGIGRFVEMIERTVGGARREYLVIEYAPGKRGQPGDRLFVPMESLDQLSRYVGGEMPSLSKLGGSDWANTKRKARKAVREIAGELVQLYAARQAAPGHAFGPDTPWQQEMEDAFAFTETVDQMTAITDVKADMEKPVPMDRVVCGDVGYGKTEIAVRAAFKAVQDGKQVVVLVPTTLLAQQHLQTFTERVAGFPVTVKGLSRFTDPAESREVLEGMASGEVDIVVGTHRLLQTGVRWKDLGLVIVDEEQRFGVEHKEHIKALRTHVDVLTMSATPIPRTLEMSLAGIREMSTILTPPEERHPVLTYVGAYSDKQVTAAIRRELLRDGQVFYVHNRVSSIDKAAKRIRDLVPEARVVVAHGQMNEDTLESTVQGFWQREFDVLVCTTIIETGLDISNANTLIVERADTLGLSQLHQLRGRVGRSRERGYAYFLYPPEKPLTETAYDRLATIAQNSDLGAGMAVAMKDLEIRGAGNVLGAEQSGHVAGVGFDLYVRLVGEAVEAYRAAADGKPITTEETKEVRIDLPVDAHIPPDYITSDRLRLEAYRKLAAAHDDSTLAAVVEELVDRYGPLPVEVGRLVSVAKLRLLAREYGVTEIAVTGTTVKISPLNLPDSKQLRLKRIYPSATYKAASGVVGVPLPRVQDSVGADRLRDVPLLQYLADLLLALDGKAQGAVDLTVATEVSVAR</sequence>
<dbReference type="InterPro" id="IPR001650">
    <property type="entry name" value="Helicase_C-like"/>
</dbReference>